<evidence type="ECO:0000256" key="1">
    <source>
        <dbReference type="SAM" id="MobiDB-lite"/>
    </source>
</evidence>
<dbReference type="InterPro" id="IPR014717">
    <property type="entry name" value="Transl_elong_EF1B/ribsomal_bS6"/>
</dbReference>
<dbReference type="AlphaFoldDB" id="A0A942U8J2"/>
<proteinExistence type="predicted"/>
<feature type="compositionally biased region" description="Polar residues" evidence="1">
    <location>
        <begin position="266"/>
        <end position="278"/>
    </location>
</feature>
<comment type="caution">
    <text evidence="3">The sequence shown here is derived from an EMBL/GenBank/DDBJ whole genome shotgun (WGS) entry which is preliminary data.</text>
</comment>
<evidence type="ECO:0000256" key="2">
    <source>
        <dbReference type="SAM" id="Phobius"/>
    </source>
</evidence>
<keyword evidence="2" id="KW-1133">Transmembrane helix</keyword>
<dbReference type="RefSeq" id="WP_213120012.1">
    <property type="nucleotide sequence ID" value="NZ_JAGYPF010000005.1"/>
</dbReference>
<dbReference type="Gene3D" id="3.30.70.60">
    <property type="match status" value="1"/>
</dbReference>
<keyword evidence="2" id="KW-0812">Transmembrane</keyword>
<feature type="region of interest" description="Disordered" evidence="1">
    <location>
        <begin position="255"/>
        <end position="278"/>
    </location>
</feature>
<feature type="transmembrane region" description="Helical" evidence="2">
    <location>
        <begin position="12"/>
        <end position="33"/>
    </location>
</feature>
<feature type="region of interest" description="Disordered" evidence="1">
    <location>
        <begin position="108"/>
        <end position="172"/>
    </location>
</feature>
<gene>
    <name evidence="3" type="ORF">KHA99_23970</name>
</gene>
<accession>A0A942U8J2</accession>
<keyword evidence="2" id="KW-0472">Membrane</keyword>
<keyword evidence="4" id="KW-1185">Reference proteome</keyword>
<evidence type="ECO:0008006" key="5">
    <source>
        <dbReference type="Google" id="ProtNLM"/>
    </source>
</evidence>
<dbReference type="EMBL" id="JAGYPF010000005">
    <property type="protein sequence ID" value="MBS4215480.1"/>
    <property type="molecule type" value="Genomic_DNA"/>
</dbReference>
<evidence type="ECO:0000313" key="4">
    <source>
        <dbReference type="Proteomes" id="UP000679749"/>
    </source>
</evidence>
<feature type="compositionally biased region" description="Low complexity" evidence="1">
    <location>
        <begin position="120"/>
        <end position="157"/>
    </location>
</feature>
<dbReference type="Proteomes" id="UP000679749">
    <property type="component" value="Unassembled WGS sequence"/>
</dbReference>
<evidence type="ECO:0000313" key="3">
    <source>
        <dbReference type="EMBL" id="MBS4215480.1"/>
    </source>
</evidence>
<name>A0A942U8J2_9BACI</name>
<sequence>MKSRLSKLDKIIVGAGLLIIILVFVYAQFLSLIPLKSDLASKQQEQKTEQKLLDIMSKKQTDSQKTEPENTNELQKQLPVMPLQEQFLLDLEKAETVSNSQIKSMSFTKDADVAPPASETAAANNGTNQGAAQNQGTTNQANAQNQSPSQTQTATNPGTNNQSAAQQPAAAAAPNGLKKITVQLQVESQTYGDLEKFIETLESLPRIVVVEAINYSGGEEVTKLDQEKQPLSYSLTLSAFYMPGLTDLAGQLPKIEAPAPAGKDNPLSQFPETATTQP</sequence>
<organism evidence="3 4">
    <name type="scientific">Neobacillus rhizophilus</name>
    <dbReference type="NCBI Taxonomy" id="2833579"/>
    <lineage>
        <taxon>Bacteria</taxon>
        <taxon>Bacillati</taxon>
        <taxon>Bacillota</taxon>
        <taxon>Bacilli</taxon>
        <taxon>Bacillales</taxon>
        <taxon>Bacillaceae</taxon>
        <taxon>Neobacillus</taxon>
    </lineage>
</organism>
<protein>
    <recommendedName>
        <fullName evidence="5">Pilus assembly protein PilO</fullName>
    </recommendedName>
</protein>
<feature type="region of interest" description="Disordered" evidence="1">
    <location>
        <begin position="58"/>
        <end position="79"/>
    </location>
</feature>
<feature type="compositionally biased region" description="Basic and acidic residues" evidence="1">
    <location>
        <begin position="58"/>
        <end position="68"/>
    </location>
</feature>
<reference evidence="3" key="1">
    <citation type="submission" date="2021-05" db="EMBL/GenBank/DDBJ databases">
        <title>Novel Bacillus species.</title>
        <authorList>
            <person name="Liu G."/>
        </authorList>
    </citation>
    <scope>NUCLEOTIDE SEQUENCE</scope>
    <source>
        <strain evidence="3">FJAT-49825</strain>
    </source>
</reference>